<proteinExistence type="predicted"/>
<dbReference type="OrthoDB" id="7551189at2759"/>
<organism evidence="3 4">
    <name type="scientific">Ooceraea biroi</name>
    <name type="common">Clonal raider ant</name>
    <name type="synonym">Cerapachys biroi</name>
    <dbReference type="NCBI Taxonomy" id="2015173"/>
    <lineage>
        <taxon>Eukaryota</taxon>
        <taxon>Metazoa</taxon>
        <taxon>Ecdysozoa</taxon>
        <taxon>Arthropoda</taxon>
        <taxon>Hexapoda</taxon>
        <taxon>Insecta</taxon>
        <taxon>Pterygota</taxon>
        <taxon>Neoptera</taxon>
        <taxon>Endopterygota</taxon>
        <taxon>Hymenoptera</taxon>
        <taxon>Apocrita</taxon>
        <taxon>Aculeata</taxon>
        <taxon>Formicoidea</taxon>
        <taxon>Formicidae</taxon>
        <taxon>Dorylinae</taxon>
        <taxon>Ooceraea</taxon>
    </lineage>
</organism>
<feature type="compositionally biased region" description="Polar residues" evidence="1">
    <location>
        <begin position="27"/>
        <end position="40"/>
    </location>
</feature>
<dbReference type="Pfam" id="PF14291">
    <property type="entry name" value="DUF4371"/>
    <property type="match status" value="1"/>
</dbReference>
<name>A0A3L8DUV0_OOCBI</name>
<gene>
    <name evidence="3" type="ORF">DMN91_004450</name>
</gene>
<reference evidence="3 4" key="1">
    <citation type="journal article" date="2018" name="Genome Res.">
        <title>The genomic architecture and molecular evolution of ant odorant receptors.</title>
        <authorList>
            <person name="McKenzie S.K."/>
            <person name="Kronauer D.J.C."/>
        </authorList>
    </citation>
    <scope>NUCLEOTIDE SEQUENCE [LARGE SCALE GENOMIC DNA]</scope>
    <source>
        <strain evidence="3">Clonal line C1</strain>
    </source>
</reference>
<dbReference type="EMBL" id="QOIP01000004">
    <property type="protein sequence ID" value="RLU24240.1"/>
    <property type="molecule type" value="Genomic_DNA"/>
</dbReference>
<dbReference type="AlphaFoldDB" id="A0A3L8DUV0"/>
<accession>A0A3L8DUV0</accession>
<evidence type="ECO:0000313" key="3">
    <source>
        <dbReference type="EMBL" id="RLU24240.1"/>
    </source>
</evidence>
<dbReference type="InterPro" id="IPR025398">
    <property type="entry name" value="DUF4371"/>
</dbReference>
<evidence type="ECO:0000256" key="1">
    <source>
        <dbReference type="SAM" id="MobiDB-lite"/>
    </source>
</evidence>
<protein>
    <recommendedName>
        <fullName evidence="2">DUF4371 domain-containing protein</fullName>
    </recommendedName>
</protein>
<evidence type="ECO:0000259" key="2">
    <source>
        <dbReference type="Pfam" id="PF14291"/>
    </source>
</evidence>
<feature type="domain" description="DUF4371" evidence="2">
    <location>
        <begin position="160"/>
        <end position="287"/>
    </location>
</feature>
<dbReference type="PANTHER" id="PTHR45749:SF21">
    <property type="entry name" value="DUF4371 DOMAIN-CONTAINING PROTEIN"/>
    <property type="match status" value="1"/>
</dbReference>
<dbReference type="PANTHER" id="PTHR45749">
    <property type="match status" value="1"/>
</dbReference>
<sequence>MKPKKESGAEGRKRRKLEAKESEKSTTLDYDDGSSSNASQEEVKSVEYDEEKDSTKEPDRSGSSDVEYIDELEPSELKPTTVIPEVIEQHDIGFLKFDKNTGKPLLSDSLRTEIIRLGAKYFQNSEGPFAPTNNRSMNKNWFKRKLGDGRELQAEIVREKEKWREILRRILHCIKFLATQNLPLRGHRESFQTSDDSNVGNFLALLKLLSVFDPVMKEHLVQAEKHPGSTSYLSPSVQNEFIHLMASSIRQRLLKSIHKAKYYGLMFDSTPDQAHREQMSEVVRYVEVDFERKTAMIDDESENSDTRSDAGQLYTSLLNYRFLTLLGFWNKVLISIDRVQKRLQDPKMNFHDAALDLKGLRNHFYAEREALVTESLNEGFALCQK</sequence>
<comment type="caution">
    <text evidence="3">The sequence shown here is derived from an EMBL/GenBank/DDBJ whole genome shotgun (WGS) entry which is preliminary data.</text>
</comment>
<feature type="compositionally biased region" description="Basic and acidic residues" evidence="1">
    <location>
        <begin position="41"/>
        <end position="62"/>
    </location>
</feature>
<feature type="region of interest" description="Disordered" evidence="1">
    <location>
        <begin position="1"/>
        <end position="75"/>
    </location>
</feature>
<evidence type="ECO:0000313" key="4">
    <source>
        <dbReference type="Proteomes" id="UP000279307"/>
    </source>
</evidence>
<dbReference type="Proteomes" id="UP000279307">
    <property type="component" value="Chromosome 4"/>
</dbReference>
<feature type="compositionally biased region" description="Basic and acidic residues" evidence="1">
    <location>
        <begin position="1"/>
        <end position="11"/>
    </location>
</feature>